<dbReference type="Gene3D" id="3.10.10.10">
    <property type="entry name" value="HIV Type 1 Reverse Transcriptase, subunit A, domain 1"/>
    <property type="match status" value="1"/>
</dbReference>
<reference evidence="1" key="1">
    <citation type="submission" date="2018-05" db="EMBL/GenBank/DDBJ databases">
        <title>Draft genome of Mucuna pruriens seed.</title>
        <authorList>
            <person name="Nnadi N.E."/>
            <person name="Vos R."/>
            <person name="Hasami M.H."/>
            <person name="Devisetty U.K."/>
            <person name="Aguiy J.C."/>
        </authorList>
    </citation>
    <scope>NUCLEOTIDE SEQUENCE [LARGE SCALE GENOMIC DNA]</scope>
    <source>
        <strain evidence="1">JCA_2017</strain>
    </source>
</reference>
<proteinExistence type="predicted"/>
<evidence type="ECO:0000313" key="2">
    <source>
        <dbReference type="Proteomes" id="UP000257109"/>
    </source>
</evidence>
<dbReference type="OrthoDB" id="1435697at2759"/>
<dbReference type="SUPFAM" id="SSF56672">
    <property type="entry name" value="DNA/RNA polymerases"/>
    <property type="match status" value="1"/>
</dbReference>
<sequence length="157" mass="18672">MKFYVIWSQWKQLILLGRFWQYNRIVTFDGITNNFFFVHMDHKYKSLIKNFISDASLPNRPTYKLNSEESKEIQKQVTQFLDKELVRESMSYCVFSIILVPKKRMAFDMCIDCRSINAIPLTRVYLAIGMSMQQYPLFSKGWQSLLRLEQEVPTTTS</sequence>
<dbReference type="EMBL" id="QJKJ01016187">
    <property type="protein sequence ID" value="RDX61358.1"/>
    <property type="molecule type" value="Genomic_DNA"/>
</dbReference>
<accession>A0A371E5Q3</accession>
<gene>
    <name evidence="1" type="ORF">CR513_60429</name>
</gene>
<dbReference type="AlphaFoldDB" id="A0A371E5Q3"/>
<organism evidence="1 2">
    <name type="scientific">Mucuna pruriens</name>
    <name type="common">Velvet bean</name>
    <name type="synonym">Dolichos pruriens</name>
    <dbReference type="NCBI Taxonomy" id="157652"/>
    <lineage>
        <taxon>Eukaryota</taxon>
        <taxon>Viridiplantae</taxon>
        <taxon>Streptophyta</taxon>
        <taxon>Embryophyta</taxon>
        <taxon>Tracheophyta</taxon>
        <taxon>Spermatophyta</taxon>
        <taxon>Magnoliopsida</taxon>
        <taxon>eudicotyledons</taxon>
        <taxon>Gunneridae</taxon>
        <taxon>Pentapetalae</taxon>
        <taxon>rosids</taxon>
        <taxon>fabids</taxon>
        <taxon>Fabales</taxon>
        <taxon>Fabaceae</taxon>
        <taxon>Papilionoideae</taxon>
        <taxon>50 kb inversion clade</taxon>
        <taxon>NPAAA clade</taxon>
        <taxon>indigoferoid/millettioid clade</taxon>
        <taxon>Phaseoleae</taxon>
        <taxon>Mucuna</taxon>
    </lineage>
</organism>
<name>A0A371E5Q3_MUCPR</name>
<dbReference type="PANTHER" id="PTHR35046">
    <property type="entry name" value="ZINC KNUCKLE (CCHC-TYPE) FAMILY PROTEIN"/>
    <property type="match status" value="1"/>
</dbReference>
<protein>
    <submittedName>
        <fullName evidence="1">Uncharacterized protein</fullName>
    </submittedName>
</protein>
<dbReference type="InterPro" id="IPR043502">
    <property type="entry name" value="DNA/RNA_pol_sf"/>
</dbReference>
<evidence type="ECO:0000313" key="1">
    <source>
        <dbReference type="EMBL" id="RDX61358.1"/>
    </source>
</evidence>
<feature type="non-terminal residue" evidence="1">
    <location>
        <position position="1"/>
    </location>
</feature>
<dbReference type="Proteomes" id="UP000257109">
    <property type="component" value="Unassembled WGS sequence"/>
</dbReference>
<dbReference type="PANTHER" id="PTHR35046:SF21">
    <property type="entry name" value="RETROTRANSPOSON GAG DOMAIN-CONTAINING PROTEIN-RELATED"/>
    <property type="match status" value="1"/>
</dbReference>
<comment type="caution">
    <text evidence="1">The sequence shown here is derived from an EMBL/GenBank/DDBJ whole genome shotgun (WGS) entry which is preliminary data.</text>
</comment>
<keyword evidence="2" id="KW-1185">Reference proteome</keyword>